<proteinExistence type="predicted"/>
<protein>
    <submittedName>
        <fullName evidence="1">Uncharacterized protein</fullName>
    </submittedName>
</protein>
<evidence type="ECO:0000313" key="1">
    <source>
        <dbReference type="EnsemblPlants" id="OMERI09G06120.2"/>
    </source>
</evidence>
<accession>A0A0E0ERI1</accession>
<dbReference type="Gramene" id="OMERI09G06120.3">
    <property type="protein sequence ID" value="OMERI09G06120.3"/>
    <property type="gene ID" value="OMERI09G06120"/>
</dbReference>
<dbReference type="EnsemblPlants" id="OMERI09G06120.1">
    <property type="protein sequence ID" value="OMERI09G06120.1"/>
    <property type="gene ID" value="OMERI09G06120"/>
</dbReference>
<organism evidence="1">
    <name type="scientific">Oryza meridionalis</name>
    <dbReference type="NCBI Taxonomy" id="40149"/>
    <lineage>
        <taxon>Eukaryota</taxon>
        <taxon>Viridiplantae</taxon>
        <taxon>Streptophyta</taxon>
        <taxon>Embryophyta</taxon>
        <taxon>Tracheophyta</taxon>
        <taxon>Spermatophyta</taxon>
        <taxon>Magnoliopsida</taxon>
        <taxon>Liliopsida</taxon>
        <taxon>Poales</taxon>
        <taxon>Poaceae</taxon>
        <taxon>BOP clade</taxon>
        <taxon>Oryzoideae</taxon>
        <taxon>Oryzeae</taxon>
        <taxon>Oryzinae</taxon>
        <taxon>Oryza</taxon>
    </lineage>
</organism>
<dbReference type="EnsemblPlants" id="OMERI09G06120.2">
    <property type="protein sequence ID" value="OMERI09G06120.2"/>
    <property type="gene ID" value="OMERI09G06120"/>
</dbReference>
<dbReference type="Gramene" id="OMERI09G06120.2">
    <property type="protein sequence ID" value="OMERI09G06120.2"/>
    <property type="gene ID" value="OMERI09G06120"/>
</dbReference>
<reference evidence="1" key="1">
    <citation type="submission" date="2015-04" db="UniProtKB">
        <authorList>
            <consortium name="EnsemblPlants"/>
        </authorList>
    </citation>
    <scope>IDENTIFICATION</scope>
</reference>
<dbReference type="HOGENOM" id="CLU_2562248_0_0_1"/>
<reference evidence="1" key="2">
    <citation type="submission" date="2018-05" db="EMBL/GenBank/DDBJ databases">
        <title>OmerRS3 (Oryza meridionalis Reference Sequence Version 3).</title>
        <authorList>
            <person name="Zhang J."/>
            <person name="Kudrna D."/>
            <person name="Lee S."/>
            <person name="Talag J."/>
            <person name="Welchert J."/>
            <person name="Wing R.A."/>
        </authorList>
    </citation>
    <scope>NUCLEOTIDE SEQUENCE [LARGE SCALE GENOMIC DNA]</scope>
    <source>
        <strain evidence="1">OR44</strain>
    </source>
</reference>
<evidence type="ECO:0000313" key="2">
    <source>
        <dbReference type="Proteomes" id="UP000008021"/>
    </source>
</evidence>
<keyword evidence="2" id="KW-1185">Reference proteome</keyword>
<name>A0A0E0ERI1_9ORYZ</name>
<dbReference type="Proteomes" id="UP000008021">
    <property type="component" value="Chromosome 9"/>
</dbReference>
<dbReference type="EnsemblPlants" id="OMERI09G06120.3">
    <property type="protein sequence ID" value="OMERI09G06120.3"/>
    <property type="gene ID" value="OMERI09G06120"/>
</dbReference>
<dbReference type="AlphaFoldDB" id="A0A0E0ERI1"/>
<sequence>MPFRPNSASVLAICSRGGGQATAVRAAAEACRAGDPSDSPAAPERRDLRVESVGWSLGLVAGQVVPEMGCWSMWIGVPGRNA</sequence>
<dbReference type="Gramene" id="OMERI09G06120.1">
    <property type="protein sequence ID" value="OMERI09G06120.1"/>
    <property type="gene ID" value="OMERI09G06120"/>
</dbReference>